<dbReference type="InterPro" id="IPR027417">
    <property type="entry name" value="P-loop_NTPase"/>
</dbReference>
<dbReference type="PANTHER" id="PTHR32114">
    <property type="entry name" value="ABC TRANSPORTER ABCH.3"/>
    <property type="match status" value="1"/>
</dbReference>
<dbReference type="Proteomes" id="UP001157440">
    <property type="component" value="Unassembled WGS sequence"/>
</dbReference>
<evidence type="ECO:0000313" key="3">
    <source>
        <dbReference type="EMBL" id="GLS72445.1"/>
    </source>
</evidence>
<evidence type="ECO:0000256" key="1">
    <source>
        <dbReference type="SAM" id="Coils"/>
    </source>
</evidence>
<organism evidence="3 4">
    <name type="scientific">Methylobacterium tardum</name>
    <dbReference type="NCBI Taxonomy" id="374432"/>
    <lineage>
        <taxon>Bacteria</taxon>
        <taxon>Pseudomonadati</taxon>
        <taxon>Pseudomonadota</taxon>
        <taxon>Alphaproteobacteria</taxon>
        <taxon>Hyphomicrobiales</taxon>
        <taxon>Methylobacteriaceae</taxon>
        <taxon>Methylobacterium</taxon>
    </lineage>
</organism>
<dbReference type="GO" id="GO:0006302">
    <property type="term" value="P:double-strand break repair"/>
    <property type="evidence" value="ECO:0007669"/>
    <property type="project" value="InterPro"/>
</dbReference>
<comment type="caution">
    <text evidence="3">The sequence shown here is derived from an EMBL/GenBank/DDBJ whole genome shotgun (WGS) entry which is preliminary data.</text>
</comment>
<dbReference type="SUPFAM" id="SSF52540">
    <property type="entry name" value="P-loop containing nucleoside triphosphate hydrolases"/>
    <property type="match status" value="1"/>
</dbReference>
<reference evidence="4" key="1">
    <citation type="journal article" date="2019" name="Int. J. Syst. Evol. Microbiol.">
        <title>The Global Catalogue of Microorganisms (GCM) 10K type strain sequencing project: providing services to taxonomists for standard genome sequencing and annotation.</title>
        <authorList>
            <consortium name="The Broad Institute Genomics Platform"/>
            <consortium name="The Broad Institute Genome Sequencing Center for Infectious Disease"/>
            <person name="Wu L."/>
            <person name="Ma J."/>
        </authorList>
    </citation>
    <scope>NUCLEOTIDE SEQUENCE [LARGE SCALE GENOMIC DNA]</scope>
    <source>
        <strain evidence="4">NBRC 103632</strain>
    </source>
</reference>
<proteinExistence type="predicted"/>
<evidence type="ECO:0000313" key="4">
    <source>
        <dbReference type="Proteomes" id="UP001157440"/>
    </source>
</evidence>
<dbReference type="EMBL" id="BSPL01000023">
    <property type="protein sequence ID" value="GLS72445.1"/>
    <property type="molecule type" value="Genomic_DNA"/>
</dbReference>
<name>A0AA37WSX7_9HYPH</name>
<feature type="domain" description="Rad50/SbcC-type AAA" evidence="2">
    <location>
        <begin position="6"/>
        <end position="101"/>
    </location>
</feature>
<accession>A0AA37WSX7</accession>
<dbReference type="PANTHER" id="PTHR32114:SF2">
    <property type="entry name" value="ABC TRANSPORTER ABCH.3"/>
    <property type="match status" value="1"/>
</dbReference>
<dbReference type="RefSeq" id="WP_050735150.1">
    <property type="nucleotide sequence ID" value="NZ_BPQZ01000004.1"/>
</dbReference>
<dbReference type="InterPro" id="IPR038729">
    <property type="entry name" value="Rad50/SbcC_AAA"/>
</dbReference>
<keyword evidence="4" id="KW-1185">Reference proteome</keyword>
<dbReference type="Gene3D" id="3.40.50.300">
    <property type="entry name" value="P-loop containing nucleotide triphosphate hydrolases"/>
    <property type="match status" value="2"/>
</dbReference>
<dbReference type="AlphaFoldDB" id="A0AA37WSX7"/>
<dbReference type="GO" id="GO:0016887">
    <property type="term" value="F:ATP hydrolysis activity"/>
    <property type="evidence" value="ECO:0007669"/>
    <property type="project" value="InterPro"/>
</dbReference>
<dbReference type="Pfam" id="PF13476">
    <property type="entry name" value="AAA_23"/>
    <property type="match status" value="1"/>
</dbReference>
<evidence type="ECO:0000259" key="2">
    <source>
        <dbReference type="Pfam" id="PF13476"/>
    </source>
</evidence>
<keyword evidence="1" id="KW-0175">Coiled coil</keyword>
<sequence>MRLDYLELCGFRGFLERQRVDFGTGFTVICGRNGVGKSTLCDAVEFALTGQIDKYLVDKAAKESLDDYVWWRGEGHPEAHFVTVGFRADDGSGFAVTRSRETGADRDAARIEAMLCVPGAQPERALQQVCRTSIIRDEWIAALSLDLTETQRFEFVRAALGAIEGPDYAAKAREALSSAEAVHNAAAQAYEEARARLTAALTDLEQIRDVALQAGDVAAVLATLDELTPGAGPDLGARVAAARKTLARRRSNLGEMGWVADEARAVAALRDTVARHGDSAGRDAVAVAEAEVAVQEARRQLQAAEARLDREQESDGLAASLAILVDHGSRIGLHDDRCPLCRAPQGAPEFETGLASARQRLAARRSAVPEARGEVAAARTRVEDAGEILKQAETVVHRLASAQAELEAREEALSAELVRRSLDGELAYDPEALEEVVEAERSRLIDLERSILTLEASQAVERVTELEARLEALRAEADDASDRLARAHAAVTTARTLDRTVRRTNAEIIDERLAVISPLLNELYQRLRPHSEWRTIDYGIRGDVRRFLSLRVGNGLNPQFVFSSGQRRAAGLAFLLSVHLSRPWCNWRTLMLDDPVQHIDDFRALHLVEVLSALQRSGRQIVCAVEDPSLAELLCRRLMSEPTALGRRHDLDLVPGGGASVTRSTDIEPAMVGVLRRARDLSAAS</sequence>
<feature type="coiled-coil region" evidence="1">
    <location>
        <begin position="456"/>
        <end position="490"/>
    </location>
</feature>
<protein>
    <recommendedName>
        <fullName evidence="2">Rad50/SbcC-type AAA domain-containing protein</fullName>
    </recommendedName>
</protein>
<gene>
    <name evidence="3" type="ORF">GCM10007890_44600</name>
</gene>
<feature type="coiled-coil region" evidence="1">
    <location>
        <begin position="287"/>
        <end position="314"/>
    </location>
</feature>